<dbReference type="InterPro" id="IPR012854">
    <property type="entry name" value="Cu_amine_oxidase-like_N"/>
</dbReference>
<sequence length="742" mass="80056">MKRKISLLLVLALMLSLVPMSAFAASDNTVNKVPKVSDSTVFDNTNAPELRIEEKNAGEFTDGMTFTLKVNNGDWTSNMDGATVAKVVYDADGTVAASTATVRKRSSSEVDVIFTKGADAGKVAIILPLYVDIDNEGEVSVEIISNDTPVTAGKYVIAVAADGSTVTTINDTTDITEDGATIETIKIEETNIGAINNNGAAQDIELKLPSDFKWDASGATFEKAGGFTGANPTVTSGDGTNKLTINGIFDSTGSRGKLYITGLRVIPKSDADYGDITVRISGDKIKTTTLNIGKYVDYDVTVQADTDDDMAEIFAGKLSSDDDDHELATLEIEENGNGSWLLARKTRIEFPEWVRIINVQVDKAEYIDVDNDGVADSNTTIANKLLATRDEDANYVEFSGWKNTSTTSKAKLHVTFFVSVEAGKTGDIVAKVSGRALTEEKEVVLGKAVAPVEVKAEAENVKLGLKDQAIGKIVIKETTKGALEDGKYITLKLAEGFYWNDEPKVEVTKGDLEIDEDSIKVEYDGTTDKNDERYVTFKIKDDSTEASEITITGGTVDLYRTLPEGDYEVEIMGDALVQNYLASPTEAQKKAGKFDTEKVATEVVARVITPADDNTKAGQEVKFVIGKAEYQVGDELKTADVAPYIADGRTMLSLRYVAEAMGVTDENIIWDGATRTVTIFKGDRIAQVQIGSNKLFVNGVVVPMDTVAVIKDGRTMLPIRFIAQALGAEVEWDGATRTVTIK</sequence>
<organism evidence="3 4">
    <name type="scientific">Crassaminicella indica</name>
    <dbReference type="NCBI Taxonomy" id="2855394"/>
    <lineage>
        <taxon>Bacteria</taxon>
        <taxon>Bacillati</taxon>
        <taxon>Bacillota</taxon>
        <taxon>Clostridia</taxon>
        <taxon>Eubacteriales</taxon>
        <taxon>Clostridiaceae</taxon>
        <taxon>Crassaminicella</taxon>
    </lineage>
</organism>
<proteinExistence type="predicted"/>
<dbReference type="RefSeq" id="WP_218283442.1">
    <property type="nucleotide sequence ID" value="NZ_CP078093.1"/>
</dbReference>
<accession>A0ABX8RCG6</accession>
<evidence type="ECO:0000313" key="4">
    <source>
        <dbReference type="Proteomes" id="UP000886818"/>
    </source>
</evidence>
<evidence type="ECO:0000313" key="3">
    <source>
        <dbReference type="EMBL" id="QXM06747.1"/>
    </source>
</evidence>
<dbReference type="EMBL" id="CP078093">
    <property type="protein sequence ID" value="QXM06747.1"/>
    <property type="molecule type" value="Genomic_DNA"/>
</dbReference>
<feature type="signal peptide" evidence="1">
    <location>
        <begin position="1"/>
        <end position="24"/>
    </location>
</feature>
<feature type="domain" description="Copper amine oxidase-like N-terminal" evidence="2">
    <location>
        <begin position="636"/>
        <end position="741"/>
    </location>
</feature>
<keyword evidence="4" id="KW-1185">Reference proteome</keyword>
<evidence type="ECO:0000256" key="1">
    <source>
        <dbReference type="SAM" id="SignalP"/>
    </source>
</evidence>
<evidence type="ECO:0000259" key="2">
    <source>
        <dbReference type="Pfam" id="PF07833"/>
    </source>
</evidence>
<dbReference type="Proteomes" id="UP000886818">
    <property type="component" value="Chromosome"/>
</dbReference>
<gene>
    <name evidence="3" type="ORF">KVH43_03225</name>
</gene>
<protein>
    <submittedName>
        <fullName evidence="3">Copper amine oxidase N-terminal domain-containing protein</fullName>
    </submittedName>
</protein>
<feature type="chain" id="PRO_5045659581" evidence="1">
    <location>
        <begin position="25"/>
        <end position="742"/>
    </location>
</feature>
<keyword evidence="1" id="KW-0732">Signal</keyword>
<dbReference type="Pfam" id="PF07833">
    <property type="entry name" value="Cu_amine_oxidN1"/>
    <property type="match status" value="1"/>
</dbReference>
<reference evidence="3" key="1">
    <citation type="submission" date="2021-07" db="EMBL/GenBank/DDBJ databases">
        <title>Complete genome sequence of Crassaminicella sp. 143-21, isolated from a deep-sea hydrothermal vent.</title>
        <authorList>
            <person name="Li X."/>
        </authorList>
    </citation>
    <scope>NUCLEOTIDE SEQUENCE</scope>
    <source>
        <strain evidence="3">143-21</strain>
    </source>
</reference>
<name>A0ABX8RCG6_9CLOT</name>